<feature type="non-terminal residue" evidence="5">
    <location>
        <position position="1"/>
    </location>
</feature>
<feature type="signal peptide" evidence="4">
    <location>
        <begin position="1"/>
        <end position="15"/>
    </location>
</feature>
<organism evidence="5">
    <name type="scientific">Anthurium amnicola</name>
    <dbReference type="NCBI Taxonomy" id="1678845"/>
    <lineage>
        <taxon>Eukaryota</taxon>
        <taxon>Viridiplantae</taxon>
        <taxon>Streptophyta</taxon>
        <taxon>Embryophyta</taxon>
        <taxon>Tracheophyta</taxon>
        <taxon>Spermatophyta</taxon>
        <taxon>Magnoliopsida</taxon>
        <taxon>Liliopsida</taxon>
        <taxon>Araceae</taxon>
        <taxon>Pothoideae</taxon>
        <taxon>Potheae</taxon>
        <taxon>Anthurium</taxon>
    </lineage>
</organism>
<dbReference type="PANTHER" id="PTHR33505">
    <property type="entry name" value="ZGC:162634"/>
    <property type="match status" value="1"/>
</dbReference>
<evidence type="ECO:0000313" key="5">
    <source>
        <dbReference type="EMBL" id="JAT59740.1"/>
    </source>
</evidence>
<comment type="similarity">
    <text evidence="1">Belongs to the PREY family.</text>
</comment>
<accession>A0A1D1YYM2</accession>
<dbReference type="Gene3D" id="2.20.25.10">
    <property type="match status" value="1"/>
</dbReference>
<feature type="region of interest" description="Disordered" evidence="3">
    <location>
        <begin position="99"/>
        <end position="124"/>
    </location>
</feature>
<dbReference type="PANTHER" id="PTHR33505:SF4">
    <property type="entry name" value="PROTEIN PREY, MITOCHONDRIAL"/>
    <property type="match status" value="1"/>
</dbReference>
<dbReference type="AlphaFoldDB" id="A0A1D1YYM2"/>
<dbReference type="Pfam" id="PF03966">
    <property type="entry name" value="Trm112p"/>
    <property type="match status" value="1"/>
</dbReference>
<evidence type="ECO:0000256" key="2">
    <source>
        <dbReference type="ARBA" id="ARBA00040939"/>
    </source>
</evidence>
<dbReference type="SUPFAM" id="SSF158997">
    <property type="entry name" value="Trm112p-like"/>
    <property type="match status" value="1"/>
</dbReference>
<name>A0A1D1YYM2_9ARAE</name>
<sequence length="124" mass="13823">FFFFFFFWWVSDMCSRNWRSAPDPSPGAHVLEQGREGMVKGSRALLCDAAGAIRQALSEFLVCPLSKQPLRYCEETHCLVSDAIGVSYPVVDGVPRLVPKDGKLLDDSETPKSDDNSTDPSDHR</sequence>
<feature type="chain" id="PRO_5012339515" description="Protein preY, mitochondrial" evidence="4">
    <location>
        <begin position="16"/>
        <end position="124"/>
    </location>
</feature>
<gene>
    <name evidence="5" type="primary">prey</name>
    <name evidence="5" type="ORF">g.38331</name>
</gene>
<dbReference type="FunFam" id="2.20.25.10:FF:000023">
    <property type="entry name" value="Predicted protein"/>
    <property type="match status" value="1"/>
</dbReference>
<reference evidence="5" key="1">
    <citation type="submission" date="2015-07" db="EMBL/GenBank/DDBJ databases">
        <title>Transcriptome Assembly of Anthurium amnicola.</title>
        <authorList>
            <person name="Suzuki J."/>
        </authorList>
    </citation>
    <scope>NUCLEOTIDE SEQUENCE</scope>
</reference>
<dbReference type="InterPro" id="IPR005651">
    <property type="entry name" value="Trm112-like"/>
</dbReference>
<dbReference type="EMBL" id="GDJX01008196">
    <property type="protein sequence ID" value="JAT59740.1"/>
    <property type="molecule type" value="Transcribed_RNA"/>
</dbReference>
<proteinExistence type="inferred from homology"/>
<evidence type="ECO:0000256" key="4">
    <source>
        <dbReference type="SAM" id="SignalP"/>
    </source>
</evidence>
<keyword evidence="4" id="KW-0732">Signal</keyword>
<evidence type="ECO:0000256" key="1">
    <source>
        <dbReference type="ARBA" id="ARBA00038479"/>
    </source>
</evidence>
<protein>
    <recommendedName>
        <fullName evidence="2">Protein preY, mitochondrial</fullName>
    </recommendedName>
</protein>
<evidence type="ECO:0000256" key="3">
    <source>
        <dbReference type="SAM" id="MobiDB-lite"/>
    </source>
</evidence>